<evidence type="ECO:0000256" key="3">
    <source>
        <dbReference type="ARBA" id="ARBA00022833"/>
    </source>
</evidence>
<organism evidence="5 6">
    <name type="scientific">Polaromonas jejuensis</name>
    <dbReference type="NCBI Taxonomy" id="457502"/>
    <lineage>
        <taxon>Bacteria</taxon>
        <taxon>Pseudomonadati</taxon>
        <taxon>Pseudomonadota</taxon>
        <taxon>Betaproteobacteria</taxon>
        <taxon>Burkholderiales</taxon>
        <taxon>Comamonadaceae</taxon>
        <taxon>Polaromonas</taxon>
    </lineage>
</organism>
<protein>
    <submittedName>
        <fullName evidence="5">Hydroxyacylglutathione hydrolase C-terminal domain-containing protein</fullName>
    </submittedName>
</protein>
<keyword evidence="1" id="KW-0479">Metal-binding</keyword>
<dbReference type="GO" id="GO:0016787">
    <property type="term" value="F:hydrolase activity"/>
    <property type="evidence" value="ECO:0007669"/>
    <property type="project" value="UniProtKB-KW"/>
</dbReference>
<dbReference type="EMBL" id="JBHSMX010000003">
    <property type="protein sequence ID" value="MFC5519646.1"/>
    <property type="molecule type" value="Genomic_DNA"/>
</dbReference>
<dbReference type="Pfam" id="PF16123">
    <property type="entry name" value="HAGH_C"/>
    <property type="match status" value="1"/>
</dbReference>
<keyword evidence="3" id="KW-0862">Zinc</keyword>
<evidence type="ECO:0000259" key="4">
    <source>
        <dbReference type="Pfam" id="PF16123"/>
    </source>
</evidence>
<sequence length="76" mass="8566">MEPANGAVRARLPRVAGHASKTSVASTLKDEEQFNTFFRLTSPSLVAQLRESSPDLPEEPDAKTVFLKLRELRNRW</sequence>
<evidence type="ECO:0000256" key="1">
    <source>
        <dbReference type="ARBA" id="ARBA00022723"/>
    </source>
</evidence>
<name>A0ABW0Q4A4_9BURK</name>
<dbReference type="Proteomes" id="UP001596084">
    <property type="component" value="Unassembled WGS sequence"/>
</dbReference>
<evidence type="ECO:0000313" key="6">
    <source>
        <dbReference type="Proteomes" id="UP001596084"/>
    </source>
</evidence>
<keyword evidence="2 5" id="KW-0378">Hydrolase</keyword>
<evidence type="ECO:0000256" key="2">
    <source>
        <dbReference type="ARBA" id="ARBA00022801"/>
    </source>
</evidence>
<dbReference type="RefSeq" id="WP_084389343.1">
    <property type="nucleotide sequence ID" value="NZ_JBHSMX010000003.1"/>
</dbReference>
<gene>
    <name evidence="5" type="ORF">ACFPP7_01775</name>
</gene>
<accession>A0ABW0Q4A4</accession>
<feature type="domain" description="Hydroxyacylglutathione hydrolase C-terminal" evidence="4">
    <location>
        <begin position="1"/>
        <end position="76"/>
    </location>
</feature>
<dbReference type="InterPro" id="IPR032282">
    <property type="entry name" value="HAGH_C"/>
</dbReference>
<comment type="caution">
    <text evidence="5">The sequence shown here is derived from an EMBL/GenBank/DDBJ whole genome shotgun (WGS) entry which is preliminary data.</text>
</comment>
<evidence type="ECO:0000313" key="5">
    <source>
        <dbReference type="EMBL" id="MFC5519646.1"/>
    </source>
</evidence>
<reference evidence="6" key="1">
    <citation type="journal article" date="2019" name="Int. J. Syst. Evol. Microbiol.">
        <title>The Global Catalogue of Microorganisms (GCM) 10K type strain sequencing project: providing services to taxonomists for standard genome sequencing and annotation.</title>
        <authorList>
            <consortium name="The Broad Institute Genomics Platform"/>
            <consortium name="The Broad Institute Genome Sequencing Center for Infectious Disease"/>
            <person name="Wu L."/>
            <person name="Ma J."/>
        </authorList>
    </citation>
    <scope>NUCLEOTIDE SEQUENCE [LARGE SCALE GENOMIC DNA]</scope>
    <source>
        <strain evidence="6">CGMCC 4.7277</strain>
    </source>
</reference>
<proteinExistence type="predicted"/>
<keyword evidence="6" id="KW-1185">Reference proteome</keyword>